<comment type="similarity">
    <text evidence="1">Belongs to the peptidase C1 family.</text>
</comment>
<dbReference type="PRINTS" id="PR00705">
    <property type="entry name" value="PAPAIN"/>
</dbReference>
<evidence type="ECO:0000313" key="10">
    <source>
        <dbReference type="Proteomes" id="UP001396334"/>
    </source>
</evidence>
<dbReference type="InterPro" id="IPR038765">
    <property type="entry name" value="Papain-like_cys_pep_sf"/>
</dbReference>
<dbReference type="SMART" id="SM00645">
    <property type="entry name" value="Pept_C1"/>
    <property type="match status" value="1"/>
</dbReference>
<dbReference type="InterPro" id="IPR042116">
    <property type="entry name" value="TypA/BipA_C"/>
</dbReference>
<evidence type="ECO:0000256" key="3">
    <source>
        <dbReference type="ARBA" id="ARBA00022801"/>
    </source>
</evidence>
<dbReference type="PROSITE" id="PS00640">
    <property type="entry name" value="THIOL_PROTEASE_ASN"/>
    <property type="match status" value="1"/>
</dbReference>
<keyword evidence="3" id="KW-0378">Hydrolase</keyword>
<gene>
    <name evidence="9" type="ORF">V6N11_044304</name>
</gene>
<dbReference type="Gene3D" id="3.90.70.10">
    <property type="entry name" value="Cysteine proteinases"/>
    <property type="match status" value="1"/>
</dbReference>
<dbReference type="InterPro" id="IPR025661">
    <property type="entry name" value="Pept_asp_AS"/>
</dbReference>
<dbReference type="InterPro" id="IPR039417">
    <property type="entry name" value="Peptidase_C1A_papain-like"/>
</dbReference>
<dbReference type="InterPro" id="IPR035647">
    <property type="entry name" value="EFG_III/V"/>
</dbReference>
<sequence length="590" mass="66229">MDNPKCRKPVNQKTPYKIENGQKLEPIEEVTIEVNDEHVGLVLEALSHRRAEVADMGPVAGNVGRTRLSLTCPSRKLKWQGLDYFFYQLLAVHAIITYEKYRGPLGNVEMSGKEYWYVCLILYCDLITTAFSVSMGYGTITAYALMSLEAGGTLFVTPGMEAYDGMIVGEHSRDTDLDVNPVRSKELSNMRAAGKDENVKLSPPRLGLICYICKDDNTSLELIVQMTLEEAIAYVASDELIEICGFVFPDVHHLNLSGWQNHRRLALPRVWCRYNCSVQHDPHKMLERYQRWLSRHGRKYKNKNEWALRFEIYKSNAHFIDCINSRNLSFKLIDNKFADMLNDEFRAVYFGYQRIRSPGETKSFRQDRHQDLPNSIDWREKGAVTGVKDQGNCGSCWAFSAVAAIEGINQIKTGQLTSLSEQELVDCDTNSFNEGCNGGDMIKAFEFIIKKGGIAADKDYPYTGSDGSCKDNGAGNYSATISGYKVIPANMEKSLEGAVAEQPVSVAIDAGGYEFQFYSSGVFTGSCGYQLNHGVAIVGYGEEEGNKYWVVRNSWGTSWGESGYIRMQRQVTDERGLCGIAMDTSYPVKK</sequence>
<dbReference type="InterPro" id="IPR013128">
    <property type="entry name" value="Peptidase_C1A"/>
</dbReference>
<accession>A0ABR2RFD2</accession>
<evidence type="ECO:0000256" key="4">
    <source>
        <dbReference type="ARBA" id="ARBA00022807"/>
    </source>
</evidence>
<dbReference type="Gene3D" id="3.30.70.240">
    <property type="match status" value="1"/>
</dbReference>
<feature type="domain" description="Peptidase C1A papain C-terminal" evidence="7">
    <location>
        <begin position="372"/>
        <end position="588"/>
    </location>
</feature>
<dbReference type="InterPro" id="IPR000640">
    <property type="entry name" value="EFG_V-like"/>
</dbReference>
<dbReference type="Proteomes" id="UP001396334">
    <property type="component" value="Unassembled WGS sequence"/>
</dbReference>
<protein>
    <submittedName>
        <fullName evidence="9">Uncharacterized protein</fullName>
    </submittedName>
</protein>
<evidence type="ECO:0000259" key="8">
    <source>
        <dbReference type="SMART" id="SM00848"/>
    </source>
</evidence>
<dbReference type="Pfam" id="PF00679">
    <property type="entry name" value="EFG_C"/>
    <property type="match status" value="1"/>
</dbReference>
<dbReference type="InterPro" id="IPR025660">
    <property type="entry name" value="Pept_his_AS"/>
</dbReference>
<dbReference type="Pfam" id="PF08246">
    <property type="entry name" value="Inhibitor_I29"/>
    <property type="match status" value="1"/>
</dbReference>
<proteinExistence type="inferred from homology"/>
<dbReference type="PANTHER" id="PTHR12411">
    <property type="entry name" value="CYSTEINE PROTEASE FAMILY C1-RELATED"/>
    <property type="match status" value="1"/>
</dbReference>
<evidence type="ECO:0000256" key="5">
    <source>
        <dbReference type="ARBA" id="ARBA00023157"/>
    </source>
</evidence>
<dbReference type="Pfam" id="PF00112">
    <property type="entry name" value="Peptidase_C1"/>
    <property type="match status" value="1"/>
</dbReference>
<dbReference type="InterPro" id="IPR000668">
    <property type="entry name" value="Peptidase_C1A_C"/>
</dbReference>
<feature type="domain" description="Cathepsin propeptide inhibitor" evidence="8">
    <location>
        <begin position="289"/>
        <end position="345"/>
    </location>
</feature>
<dbReference type="SUPFAM" id="SSF54980">
    <property type="entry name" value="EF-G C-terminal domain-like"/>
    <property type="match status" value="1"/>
</dbReference>
<dbReference type="PROSITE" id="PS00639">
    <property type="entry name" value="THIOL_PROTEASE_HIS"/>
    <property type="match status" value="1"/>
</dbReference>
<organism evidence="9 10">
    <name type="scientific">Hibiscus sabdariffa</name>
    <name type="common">roselle</name>
    <dbReference type="NCBI Taxonomy" id="183260"/>
    <lineage>
        <taxon>Eukaryota</taxon>
        <taxon>Viridiplantae</taxon>
        <taxon>Streptophyta</taxon>
        <taxon>Embryophyta</taxon>
        <taxon>Tracheophyta</taxon>
        <taxon>Spermatophyta</taxon>
        <taxon>Magnoliopsida</taxon>
        <taxon>eudicotyledons</taxon>
        <taxon>Gunneridae</taxon>
        <taxon>Pentapetalae</taxon>
        <taxon>rosids</taxon>
        <taxon>malvids</taxon>
        <taxon>Malvales</taxon>
        <taxon>Malvaceae</taxon>
        <taxon>Malvoideae</taxon>
        <taxon>Hibiscus</taxon>
    </lineage>
</organism>
<keyword evidence="4" id="KW-0788">Thiol protease</keyword>
<dbReference type="Gene3D" id="2.40.50.250">
    <property type="entry name" value="bipa protein"/>
    <property type="match status" value="1"/>
</dbReference>
<reference evidence="9 10" key="1">
    <citation type="journal article" date="2024" name="G3 (Bethesda)">
        <title>Genome assembly of Hibiscus sabdariffa L. provides insights into metabolisms of medicinal natural products.</title>
        <authorList>
            <person name="Kim T."/>
        </authorList>
    </citation>
    <scope>NUCLEOTIDE SEQUENCE [LARGE SCALE GENOMIC DNA]</scope>
    <source>
        <strain evidence="9">TK-2024</strain>
        <tissue evidence="9">Old leaves</tissue>
    </source>
</reference>
<keyword evidence="2" id="KW-0645">Protease</keyword>
<evidence type="ECO:0000313" key="9">
    <source>
        <dbReference type="EMBL" id="KAK9011454.1"/>
    </source>
</evidence>
<feature type="transmembrane region" description="Helical" evidence="6">
    <location>
        <begin position="115"/>
        <end position="137"/>
    </location>
</feature>
<dbReference type="Pfam" id="PF21018">
    <property type="entry name" value="BipA_C"/>
    <property type="match status" value="1"/>
</dbReference>
<dbReference type="InterPro" id="IPR000169">
    <property type="entry name" value="Pept_cys_AS"/>
</dbReference>
<evidence type="ECO:0000256" key="1">
    <source>
        <dbReference type="ARBA" id="ARBA00008455"/>
    </source>
</evidence>
<dbReference type="InterPro" id="IPR013201">
    <property type="entry name" value="Prot_inhib_I29"/>
</dbReference>
<dbReference type="InterPro" id="IPR048876">
    <property type="entry name" value="BipA_C"/>
</dbReference>
<evidence type="ECO:0000256" key="6">
    <source>
        <dbReference type="SAM" id="Phobius"/>
    </source>
</evidence>
<dbReference type="CDD" id="cd02248">
    <property type="entry name" value="Peptidase_C1A"/>
    <property type="match status" value="1"/>
</dbReference>
<dbReference type="PROSITE" id="PS00139">
    <property type="entry name" value="THIOL_PROTEASE_CYS"/>
    <property type="match status" value="1"/>
</dbReference>
<keyword evidence="5" id="KW-1015">Disulfide bond</keyword>
<keyword evidence="6" id="KW-0472">Membrane</keyword>
<dbReference type="SMART" id="SM00848">
    <property type="entry name" value="Inhibitor_I29"/>
    <property type="match status" value="1"/>
</dbReference>
<keyword evidence="6" id="KW-0812">Transmembrane</keyword>
<evidence type="ECO:0000259" key="7">
    <source>
        <dbReference type="SMART" id="SM00645"/>
    </source>
</evidence>
<name>A0ABR2RFD2_9ROSI</name>
<evidence type="ECO:0000256" key="2">
    <source>
        <dbReference type="ARBA" id="ARBA00022670"/>
    </source>
</evidence>
<comment type="caution">
    <text evidence="9">The sequence shown here is derived from an EMBL/GenBank/DDBJ whole genome shotgun (WGS) entry which is preliminary data.</text>
</comment>
<dbReference type="SUPFAM" id="SSF54001">
    <property type="entry name" value="Cysteine proteinases"/>
    <property type="match status" value="1"/>
</dbReference>
<keyword evidence="6" id="KW-1133">Transmembrane helix</keyword>
<keyword evidence="10" id="KW-1185">Reference proteome</keyword>
<dbReference type="EMBL" id="JBBPBN010000023">
    <property type="protein sequence ID" value="KAK9011454.1"/>
    <property type="molecule type" value="Genomic_DNA"/>
</dbReference>